<name>N6X725_9GAMM</name>
<evidence type="ECO:0000313" key="2">
    <source>
        <dbReference type="Proteomes" id="UP000013165"/>
    </source>
</evidence>
<dbReference type="PATRIC" id="fig|626887.3.peg.318"/>
<gene>
    <name evidence="1" type="ORF">J057_01690</name>
</gene>
<dbReference type="AlphaFoldDB" id="N6X725"/>
<comment type="caution">
    <text evidence="1">The sequence shown here is derived from an EMBL/GenBank/DDBJ whole genome shotgun (WGS) entry which is preliminary data.</text>
</comment>
<dbReference type="RefSeq" id="WP_004582883.1">
    <property type="nucleotide sequence ID" value="NZ_KB822695.1"/>
</dbReference>
<organism evidence="1 2">
    <name type="scientific">Marinobacter nanhaiticus D15-8W</name>
    <dbReference type="NCBI Taxonomy" id="626887"/>
    <lineage>
        <taxon>Bacteria</taxon>
        <taxon>Pseudomonadati</taxon>
        <taxon>Pseudomonadota</taxon>
        <taxon>Gammaproteobacteria</taxon>
        <taxon>Pseudomonadales</taxon>
        <taxon>Marinobacteraceae</taxon>
        <taxon>Marinobacter</taxon>
    </lineage>
</organism>
<dbReference type="STRING" id="626887.J057_01690"/>
<dbReference type="EMBL" id="APLQ01000008">
    <property type="protein sequence ID" value="ENO16943.1"/>
    <property type="molecule type" value="Genomic_DNA"/>
</dbReference>
<keyword evidence="2" id="KW-1185">Reference proteome</keyword>
<protein>
    <submittedName>
        <fullName evidence="1">Uncharacterized protein</fullName>
    </submittedName>
</protein>
<dbReference type="HOGENOM" id="CLU_1702174_0_0_6"/>
<dbReference type="Proteomes" id="UP000013165">
    <property type="component" value="Unassembled WGS sequence"/>
</dbReference>
<sequence length="154" mass="17423">MPNDHVKQVVKWHFDNVQAQLEERAEADTEFMHESVQALKEEWGGEYKQNINMVKGLLSSAPEGFADRLMGARLGDDKPLGSDPEALKWLAGLARQVNPVATVVPGAGGDQVGAIEDEISKIEKFMRTNRHEYFNDPKMQDRYRDLLSAKERLK</sequence>
<evidence type="ECO:0000313" key="1">
    <source>
        <dbReference type="EMBL" id="ENO16943.1"/>
    </source>
</evidence>
<proteinExistence type="predicted"/>
<reference evidence="1 2" key="1">
    <citation type="journal article" date="2013" name="Genome Announc.">
        <title>Genome Sequence of the Polycyclic Aromatic Hydrocarbon-Degrading Bacterium Strain Marinobacter nanhaiticus D15-8WT.</title>
        <authorList>
            <person name="Cui Z."/>
            <person name="Gao W."/>
            <person name="Li Q."/>
            <person name="Xu G."/>
            <person name="Zheng L."/>
        </authorList>
    </citation>
    <scope>NUCLEOTIDE SEQUENCE [LARGE SCALE GENOMIC DNA]</scope>
    <source>
        <strain evidence="1 2">D15-8W</strain>
    </source>
</reference>
<dbReference type="OrthoDB" id="7567940at2"/>
<accession>N6X725</accession>